<keyword evidence="8" id="KW-1185">Reference proteome</keyword>
<feature type="signal peptide" evidence="5">
    <location>
        <begin position="1"/>
        <end position="24"/>
    </location>
</feature>
<dbReference type="InterPro" id="IPR035437">
    <property type="entry name" value="SNase_OB-fold_sf"/>
</dbReference>
<sequence length="166" mass="18443">MLCKALSIQAVVAALVLWPALSSAEFMARVVAVHEGDRVTIYHKGRHHIVSLKDIDCPELKQPYGRQAKHATAAYIGGREVVVRALQKDSKGRLTAEVFLQDGRNVSLELVKEGLAWWRPSKSGDRSLGDLEELARAEGKGLWSDPHPVPPWKWKAAKKTGRKFSN</sequence>
<dbReference type="PANTHER" id="PTHR12302">
    <property type="entry name" value="EBNA2 BINDING PROTEIN P100"/>
    <property type="match status" value="1"/>
</dbReference>
<feature type="domain" description="TNase-like" evidence="6">
    <location>
        <begin position="24"/>
        <end position="145"/>
    </location>
</feature>
<evidence type="ECO:0000256" key="1">
    <source>
        <dbReference type="ARBA" id="ARBA00022722"/>
    </source>
</evidence>
<evidence type="ECO:0000256" key="2">
    <source>
        <dbReference type="ARBA" id="ARBA00022759"/>
    </source>
</evidence>
<dbReference type="PATRIC" id="fig|42253.5.peg.763"/>
<keyword evidence="3 7" id="KW-0378">Hydrolase</keyword>
<keyword evidence="2 7" id="KW-0255">Endonuclease</keyword>
<proteinExistence type="predicted"/>
<accession>A0A0K2G8B1</accession>
<name>A0A0K2G8B1_NITMO</name>
<dbReference type="SMART" id="SM00318">
    <property type="entry name" value="SNc"/>
    <property type="match status" value="1"/>
</dbReference>
<gene>
    <name evidence="7" type="ORF">NITMOv2_0775</name>
</gene>
<dbReference type="InterPro" id="IPR016071">
    <property type="entry name" value="Staphylococal_nuclease_OB-fold"/>
</dbReference>
<dbReference type="Proteomes" id="UP000069205">
    <property type="component" value="Chromosome"/>
</dbReference>
<dbReference type="SUPFAM" id="SSF50199">
    <property type="entry name" value="Staphylococcal nuclease"/>
    <property type="match status" value="1"/>
</dbReference>
<dbReference type="EMBL" id="CP011801">
    <property type="protein sequence ID" value="ALA57211.1"/>
    <property type="molecule type" value="Genomic_DNA"/>
</dbReference>
<feature type="chain" id="PRO_5005476624" evidence="5">
    <location>
        <begin position="25"/>
        <end position="166"/>
    </location>
</feature>
<dbReference type="STRING" id="42253.NITMOv2_0775"/>
<reference evidence="7 8" key="1">
    <citation type="journal article" date="2015" name="Proc. Natl. Acad. Sci. U.S.A.">
        <title>Expanded metabolic versatility of ubiquitous nitrite-oxidizing bacteria from the genus Nitrospira.</title>
        <authorList>
            <person name="Koch H."/>
            <person name="Lucker S."/>
            <person name="Albertsen M."/>
            <person name="Kitzinger K."/>
            <person name="Herbold C."/>
            <person name="Spieck E."/>
            <person name="Nielsen P.H."/>
            <person name="Wagner M."/>
            <person name="Daims H."/>
        </authorList>
    </citation>
    <scope>NUCLEOTIDE SEQUENCE [LARGE SCALE GENOMIC DNA]</scope>
    <source>
        <strain evidence="7 8">NSP M-1</strain>
    </source>
</reference>
<feature type="region of interest" description="Disordered" evidence="4">
    <location>
        <begin position="145"/>
        <end position="166"/>
    </location>
</feature>
<evidence type="ECO:0000256" key="5">
    <source>
        <dbReference type="SAM" id="SignalP"/>
    </source>
</evidence>
<evidence type="ECO:0000313" key="7">
    <source>
        <dbReference type="EMBL" id="ALA57211.1"/>
    </source>
</evidence>
<dbReference type="EC" id="3.1.-.-" evidence="7"/>
<evidence type="ECO:0000259" key="6">
    <source>
        <dbReference type="PROSITE" id="PS50830"/>
    </source>
</evidence>
<organism evidence="7 8">
    <name type="scientific">Nitrospira moscoviensis</name>
    <dbReference type="NCBI Taxonomy" id="42253"/>
    <lineage>
        <taxon>Bacteria</taxon>
        <taxon>Pseudomonadati</taxon>
        <taxon>Nitrospirota</taxon>
        <taxon>Nitrospiria</taxon>
        <taxon>Nitrospirales</taxon>
        <taxon>Nitrospiraceae</taxon>
        <taxon>Nitrospira</taxon>
    </lineage>
</organism>
<evidence type="ECO:0000313" key="8">
    <source>
        <dbReference type="Proteomes" id="UP000069205"/>
    </source>
</evidence>
<feature type="compositionally biased region" description="Basic residues" evidence="4">
    <location>
        <begin position="155"/>
        <end position="166"/>
    </location>
</feature>
<evidence type="ECO:0000256" key="3">
    <source>
        <dbReference type="ARBA" id="ARBA00022801"/>
    </source>
</evidence>
<dbReference type="AlphaFoldDB" id="A0A0K2G8B1"/>
<keyword evidence="5" id="KW-0732">Signal</keyword>
<dbReference type="GO" id="GO:0004519">
    <property type="term" value="F:endonuclease activity"/>
    <property type="evidence" value="ECO:0007669"/>
    <property type="project" value="UniProtKB-KW"/>
</dbReference>
<dbReference type="RefSeq" id="WP_053378587.1">
    <property type="nucleotide sequence ID" value="NZ_CP011801.1"/>
</dbReference>
<dbReference type="GO" id="GO:0016787">
    <property type="term" value="F:hydrolase activity"/>
    <property type="evidence" value="ECO:0007669"/>
    <property type="project" value="UniProtKB-KW"/>
</dbReference>
<dbReference type="PANTHER" id="PTHR12302:SF3">
    <property type="entry name" value="SERINE_THREONINE-PROTEIN KINASE 31"/>
    <property type="match status" value="1"/>
</dbReference>
<keyword evidence="1" id="KW-0540">Nuclease</keyword>
<dbReference type="Gene3D" id="2.40.50.90">
    <property type="match status" value="1"/>
</dbReference>
<protein>
    <submittedName>
        <fullName evidence="7">Putative Uncharacterized endonuclease</fullName>
        <ecNumber evidence="7">3.1.-.-</ecNumber>
    </submittedName>
</protein>
<dbReference type="OrthoDB" id="9805504at2"/>
<dbReference type="Pfam" id="PF00565">
    <property type="entry name" value="SNase"/>
    <property type="match status" value="1"/>
</dbReference>
<evidence type="ECO:0000256" key="4">
    <source>
        <dbReference type="SAM" id="MobiDB-lite"/>
    </source>
</evidence>
<dbReference type="PROSITE" id="PS50830">
    <property type="entry name" value="TNASE_3"/>
    <property type="match status" value="1"/>
</dbReference>
<dbReference type="KEGG" id="nmv:NITMOv2_0775"/>